<accession>A0A519BAB5</accession>
<comment type="caution">
    <text evidence="2">The sequence shown here is derived from an EMBL/GenBank/DDBJ whole genome shotgun (WGS) entry which is preliminary data.</text>
</comment>
<dbReference type="AlphaFoldDB" id="A0A519BAB5"/>
<name>A0A519BAB5_9DELT</name>
<evidence type="ECO:0000313" key="2">
    <source>
        <dbReference type="EMBL" id="RZD14158.1"/>
    </source>
</evidence>
<dbReference type="Pfam" id="PF16793">
    <property type="entry name" value="RepB_primase"/>
    <property type="match status" value="1"/>
</dbReference>
<dbReference type="EMBL" id="SGBD01000004">
    <property type="protein sequence ID" value="RZD14158.1"/>
    <property type="molecule type" value="Genomic_DNA"/>
</dbReference>
<gene>
    <name evidence="2" type="ORF">EVJ47_07970</name>
</gene>
<reference evidence="2 3" key="1">
    <citation type="submission" date="2019-01" db="EMBL/GenBank/DDBJ databases">
        <title>Insights into ecological role of a new deltaproteobacterial order Candidatus Sinidesulfobacterales (Sva0485) by metagenomics and metatranscriptomics.</title>
        <authorList>
            <person name="Tan S."/>
            <person name="Liu J."/>
            <person name="Fang Y."/>
            <person name="Hedlund B.P."/>
            <person name="Lian Z.H."/>
            <person name="Huang L.Y."/>
            <person name="Li J.T."/>
            <person name="Huang L.N."/>
            <person name="Li W.J."/>
            <person name="Jiang H.C."/>
            <person name="Dong H.L."/>
            <person name="Shu W.S."/>
        </authorList>
    </citation>
    <scope>NUCLEOTIDE SEQUENCE [LARGE SCALE GENOMIC DNA]</scope>
    <source>
        <strain evidence="2">AP3</strain>
    </source>
</reference>
<dbReference type="InterPro" id="IPR039459">
    <property type="entry name" value="RepB-like_DNA_primase_dom"/>
</dbReference>
<feature type="domain" description="RepB-like DNA primase" evidence="1">
    <location>
        <begin position="78"/>
        <end position="195"/>
    </location>
</feature>
<dbReference type="Gene3D" id="3.30.70.1790">
    <property type="entry name" value="RepB DNA-primase, N-terminal domain"/>
    <property type="match status" value="1"/>
</dbReference>
<organism evidence="2 3">
    <name type="scientific">Candidatus Acidulodesulfobacterium ferriphilum</name>
    <dbReference type="NCBI Taxonomy" id="2597223"/>
    <lineage>
        <taxon>Bacteria</taxon>
        <taxon>Deltaproteobacteria</taxon>
        <taxon>Candidatus Acidulodesulfobacterales</taxon>
        <taxon>Candidatus Acidulodesulfobacterium</taxon>
    </lineage>
</organism>
<protein>
    <recommendedName>
        <fullName evidence="1">RepB-like DNA primase domain-containing protein</fullName>
    </recommendedName>
</protein>
<dbReference type="Proteomes" id="UP000320813">
    <property type="component" value="Unassembled WGS sequence"/>
</dbReference>
<sequence>MAKLNGKKFVEKSIEQLKLYPFGTKFIIKAKNFETGEVKILKDQTIKTYSKSLSYLKYLNVAGYNIFLFLCRQTGGATDILLDDITNQGVKRLYNDGFEPLYYLETSPDNFQAIIKLSDSPVDNMDILTFISRQLAETYDADINSSDIRHFFRIAGFVNRKLKYRNEKGLYPFVEFFVGIGKTCKKGQEYIDKILAGIDAGFIELPPERNIATPPALLQAGKKMGNTCTNILKKSMIAATQAIYPPLILKPPNMQS</sequence>
<evidence type="ECO:0000259" key="1">
    <source>
        <dbReference type="Pfam" id="PF16793"/>
    </source>
</evidence>
<proteinExistence type="predicted"/>
<evidence type="ECO:0000313" key="3">
    <source>
        <dbReference type="Proteomes" id="UP000320813"/>
    </source>
</evidence>